<name>A0A8H6KXQ4_9PEZI</name>
<evidence type="ECO:0000313" key="3">
    <source>
        <dbReference type="Proteomes" id="UP000654918"/>
    </source>
</evidence>
<comment type="caution">
    <text evidence="2">The sequence shown here is derived from an EMBL/GenBank/DDBJ whole genome shotgun (WGS) entry which is preliminary data.</text>
</comment>
<gene>
    <name evidence="2" type="ORF">CPLU01_01756</name>
</gene>
<feature type="region of interest" description="Disordered" evidence="1">
    <location>
        <begin position="1"/>
        <end position="22"/>
    </location>
</feature>
<evidence type="ECO:0000256" key="1">
    <source>
        <dbReference type="SAM" id="MobiDB-lite"/>
    </source>
</evidence>
<reference evidence="2" key="1">
    <citation type="journal article" date="2020" name="Phytopathology">
        <title>Genome Sequence Resources of Colletotrichum truncatum, C. plurivorum, C. musicola, and C. sojae: Four Species Pathogenic to Soybean (Glycine max).</title>
        <authorList>
            <person name="Rogerio F."/>
            <person name="Boufleur T.R."/>
            <person name="Ciampi-Guillardi M."/>
            <person name="Sukno S.A."/>
            <person name="Thon M.R."/>
            <person name="Massola Junior N.S."/>
            <person name="Baroncelli R."/>
        </authorList>
    </citation>
    <scope>NUCLEOTIDE SEQUENCE</scope>
    <source>
        <strain evidence="2">LFN00145</strain>
    </source>
</reference>
<proteinExistence type="predicted"/>
<keyword evidence="3" id="KW-1185">Reference proteome</keyword>
<organism evidence="2 3">
    <name type="scientific">Colletotrichum plurivorum</name>
    <dbReference type="NCBI Taxonomy" id="2175906"/>
    <lineage>
        <taxon>Eukaryota</taxon>
        <taxon>Fungi</taxon>
        <taxon>Dikarya</taxon>
        <taxon>Ascomycota</taxon>
        <taxon>Pezizomycotina</taxon>
        <taxon>Sordariomycetes</taxon>
        <taxon>Hypocreomycetidae</taxon>
        <taxon>Glomerellales</taxon>
        <taxon>Glomerellaceae</taxon>
        <taxon>Colletotrichum</taxon>
        <taxon>Colletotrichum orchidearum species complex</taxon>
    </lineage>
</organism>
<dbReference type="AlphaFoldDB" id="A0A8H6KXQ4"/>
<sequence>MFYFEPQEKGKSSESAKPSVRAGRLRSVGLDPWTSGLKKEEAFVEVEENLNCPRRHAYGRKTRRLRPPARTLFTLCYRALRGTQEGRKWRRNSLDAGNATIQGRVQNAKRSIRRTAVDGVEREMGNGNCDDDDRGAVEMMGRETVATERLVAHQRSHVSLFLNEWVIRTRRWITSSPFMSWGPFDGCPGSSAARLAIRPPGRRSGVADDVCEAHPAEHTVNFPRLVVLEARRG</sequence>
<protein>
    <submittedName>
        <fullName evidence="2">Uncharacterized protein</fullName>
    </submittedName>
</protein>
<evidence type="ECO:0000313" key="2">
    <source>
        <dbReference type="EMBL" id="KAF6839619.1"/>
    </source>
</evidence>
<dbReference type="Proteomes" id="UP000654918">
    <property type="component" value="Unassembled WGS sequence"/>
</dbReference>
<dbReference type="EMBL" id="WIGO01000012">
    <property type="protein sequence ID" value="KAF6839619.1"/>
    <property type="molecule type" value="Genomic_DNA"/>
</dbReference>
<feature type="compositionally biased region" description="Basic and acidic residues" evidence="1">
    <location>
        <begin position="1"/>
        <end position="14"/>
    </location>
</feature>
<accession>A0A8H6KXQ4</accession>